<evidence type="ECO:0000256" key="4">
    <source>
        <dbReference type="ARBA" id="ARBA00023004"/>
    </source>
</evidence>
<dbReference type="EMBL" id="CP034086">
    <property type="protein sequence ID" value="AZG76693.1"/>
    <property type="molecule type" value="Genomic_DNA"/>
</dbReference>
<feature type="domain" description="Cysteine-rich" evidence="6">
    <location>
        <begin position="203"/>
        <end position="286"/>
    </location>
</feature>
<evidence type="ECO:0000256" key="1">
    <source>
        <dbReference type="ARBA" id="ARBA00022485"/>
    </source>
</evidence>
<dbReference type="GO" id="GO:0046872">
    <property type="term" value="F:metal ion binding"/>
    <property type="evidence" value="ECO:0007669"/>
    <property type="project" value="UniProtKB-KW"/>
</dbReference>
<sequence>MREGSLEAPIRHPLDWRSADFYDDAKLDAEMRRVFDICHTCRRCFNLCDSFPRLFDLIDESKSGELDTVASADFKQVVDACTLCDMCFMSKCPYVPPHEFNIDFPHLILRYRAVEAKKNGVPAVDRALADTDRYGRWATLISGAANWATRRDNAMMRGLEEKVAGVDRNAELPKYASKTLEAQAAAHPPMRDESAPAKARKAVLYATCYGDYNDTSIGMSALAVLARNGVQTKVVHPACCGMPKLEQGMLDDVAEAARTVAAAFAPYIDQGYDIVAPVPSCALMLKFEWPLILPEDQSVKRLAEATFDLSEYVVDIARKEGLAEGMAPLDGGVAFHVSCHSRAQNIGQKGAELLALIPEADVAVVERCSGHGGAWGYKKGNFETAMKVGKPAARQLQNANKKHVVSECPLAGLHIEQEIETLGGEAPKPERVGHPIVLMARAYGLSNP</sequence>
<proteinExistence type="predicted"/>
<gene>
    <name evidence="7" type="ORF">EHO51_08135</name>
</gene>
<dbReference type="Proteomes" id="UP000273982">
    <property type="component" value="Chromosome"/>
</dbReference>
<evidence type="ECO:0000256" key="3">
    <source>
        <dbReference type="ARBA" id="ARBA00022737"/>
    </source>
</evidence>
<dbReference type="KEGG" id="mros:EHO51_08135"/>
<keyword evidence="4" id="KW-0408">Iron</keyword>
<dbReference type="InterPro" id="IPR004017">
    <property type="entry name" value="Cys_rich_dom"/>
</dbReference>
<keyword evidence="2" id="KW-0479">Metal-binding</keyword>
<evidence type="ECO:0000259" key="6">
    <source>
        <dbReference type="Pfam" id="PF02754"/>
    </source>
</evidence>
<dbReference type="GO" id="GO:0016491">
    <property type="term" value="F:oxidoreductase activity"/>
    <property type="evidence" value="ECO:0007669"/>
    <property type="project" value="UniProtKB-ARBA"/>
</dbReference>
<reference evidence="7 8" key="1">
    <citation type="submission" date="2018-11" db="EMBL/GenBank/DDBJ databases">
        <title>Genome squencing of methanotrophic bacteria isolated from alkaline groundwater in Korea.</title>
        <authorList>
            <person name="Nguyen L.N."/>
        </authorList>
    </citation>
    <scope>NUCLEOTIDE SEQUENCE [LARGE SCALE GENOMIC DNA]</scope>
    <source>
        <strain evidence="7 8">GW6</strain>
    </source>
</reference>
<keyword evidence="5" id="KW-0411">Iron-sulfur</keyword>
<feature type="domain" description="Cysteine-rich" evidence="6">
    <location>
        <begin position="333"/>
        <end position="413"/>
    </location>
</feature>
<evidence type="ECO:0000256" key="2">
    <source>
        <dbReference type="ARBA" id="ARBA00022723"/>
    </source>
</evidence>
<dbReference type="GO" id="GO:0051539">
    <property type="term" value="F:4 iron, 4 sulfur cluster binding"/>
    <property type="evidence" value="ECO:0007669"/>
    <property type="project" value="UniProtKB-KW"/>
</dbReference>
<dbReference type="PANTHER" id="PTHR32479:SF19">
    <property type="entry name" value="ANAEROBIC GLYCEROL-3-PHOSPHATE DEHYDROGENASE SUBUNIT C"/>
    <property type="match status" value="1"/>
</dbReference>
<organism evidence="7 8">
    <name type="scientific">Methylocystis rosea</name>
    <dbReference type="NCBI Taxonomy" id="173366"/>
    <lineage>
        <taxon>Bacteria</taxon>
        <taxon>Pseudomonadati</taxon>
        <taxon>Pseudomonadota</taxon>
        <taxon>Alphaproteobacteria</taxon>
        <taxon>Hyphomicrobiales</taxon>
        <taxon>Methylocystaceae</taxon>
        <taxon>Methylocystis</taxon>
    </lineage>
</organism>
<name>A0A3G8M409_9HYPH</name>
<accession>A0A3G8M409</accession>
<keyword evidence="1" id="KW-0004">4Fe-4S</keyword>
<evidence type="ECO:0000256" key="5">
    <source>
        <dbReference type="ARBA" id="ARBA00023014"/>
    </source>
</evidence>
<dbReference type="AlphaFoldDB" id="A0A3G8M409"/>
<dbReference type="Pfam" id="PF02754">
    <property type="entry name" value="CCG"/>
    <property type="match status" value="2"/>
</dbReference>
<evidence type="ECO:0000313" key="8">
    <source>
        <dbReference type="Proteomes" id="UP000273982"/>
    </source>
</evidence>
<evidence type="ECO:0000313" key="7">
    <source>
        <dbReference type="EMBL" id="AZG76693.1"/>
    </source>
</evidence>
<dbReference type="RefSeq" id="WP_124738463.1">
    <property type="nucleotide sequence ID" value="NZ_CP034086.1"/>
</dbReference>
<keyword evidence="3" id="KW-0677">Repeat</keyword>
<dbReference type="PANTHER" id="PTHR32479">
    <property type="entry name" value="GLYCOLATE OXIDASE IRON-SULFUR SUBUNIT"/>
    <property type="match status" value="1"/>
</dbReference>
<protein>
    <submittedName>
        <fullName evidence="7">Glycerol-3-phosphate dehydrogenase</fullName>
    </submittedName>
</protein>